<reference evidence="10" key="1">
    <citation type="journal article" date="2023" name="G3 (Bethesda)">
        <title>Whole genome assembly and annotation of the endangered Caribbean coral Acropora cervicornis.</title>
        <authorList>
            <person name="Selwyn J.D."/>
            <person name="Vollmer S.V."/>
        </authorList>
    </citation>
    <scope>NUCLEOTIDE SEQUENCE</scope>
    <source>
        <strain evidence="10">K2</strain>
    </source>
</reference>
<keyword evidence="6 8" id="KW-1133">Transmembrane helix</keyword>
<dbReference type="Proteomes" id="UP001249851">
    <property type="component" value="Unassembled WGS sequence"/>
</dbReference>
<feature type="transmembrane region" description="Helical" evidence="8">
    <location>
        <begin position="386"/>
        <end position="407"/>
    </location>
</feature>
<evidence type="ECO:0000256" key="1">
    <source>
        <dbReference type="ARBA" id="ARBA00004141"/>
    </source>
</evidence>
<dbReference type="EMBL" id="JARQWQ010000160">
    <property type="protein sequence ID" value="KAK2547989.1"/>
    <property type="molecule type" value="Genomic_DNA"/>
</dbReference>
<dbReference type="Pfam" id="PF07690">
    <property type="entry name" value="MFS_1"/>
    <property type="match status" value="1"/>
</dbReference>
<feature type="transmembrane region" description="Helical" evidence="8">
    <location>
        <begin position="295"/>
        <end position="315"/>
    </location>
</feature>
<evidence type="ECO:0000256" key="7">
    <source>
        <dbReference type="ARBA" id="ARBA00023136"/>
    </source>
</evidence>
<keyword evidence="7 8" id="KW-0472">Membrane</keyword>
<dbReference type="PROSITE" id="PS50850">
    <property type="entry name" value="MFS"/>
    <property type="match status" value="1"/>
</dbReference>
<comment type="subcellular location">
    <subcellularLocation>
        <location evidence="1">Membrane</location>
        <topology evidence="1">Multi-pass membrane protein</topology>
    </subcellularLocation>
</comment>
<comment type="caution">
    <text evidence="10">The sequence shown here is derived from an EMBL/GenBank/DDBJ whole genome shotgun (WGS) entry which is preliminary data.</text>
</comment>
<dbReference type="PIRSF" id="PIRSF002808">
    <property type="entry name" value="Hexose_phosphate_transp"/>
    <property type="match status" value="1"/>
</dbReference>
<dbReference type="InterPro" id="IPR020846">
    <property type="entry name" value="MFS_dom"/>
</dbReference>
<protein>
    <submittedName>
        <fullName evidence="10">Sugar phosphate exchanger 3</fullName>
    </submittedName>
</protein>
<evidence type="ECO:0000256" key="8">
    <source>
        <dbReference type="SAM" id="Phobius"/>
    </source>
</evidence>
<accession>A0AAD9PS45</accession>
<dbReference type="InterPro" id="IPR000849">
    <property type="entry name" value="Sugar_P_transporter"/>
</dbReference>
<evidence type="ECO:0000313" key="10">
    <source>
        <dbReference type="EMBL" id="KAK2547989.1"/>
    </source>
</evidence>
<reference evidence="10" key="2">
    <citation type="journal article" date="2023" name="Science">
        <title>Genomic signatures of disease resistance in endangered staghorn corals.</title>
        <authorList>
            <person name="Vollmer S.V."/>
            <person name="Selwyn J.D."/>
            <person name="Despard B.A."/>
            <person name="Roesel C.L."/>
        </authorList>
    </citation>
    <scope>NUCLEOTIDE SEQUENCE</scope>
    <source>
        <strain evidence="10">K2</strain>
    </source>
</reference>
<dbReference type="Gene3D" id="1.20.1250.20">
    <property type="entry name" value="MFS general substrate transporter like domains"/>
    <property type="match status" value="2"/>
</dbReference>
<dbReference type="PANTHER" id="PTHR43184">
    <property type="entry name" value="MAJOR FACILITATOR SUPERFAMILY TRANSPORTER 16, ISOFORM B"/>
    <property type="match status" value="1"/>
</dbReference>
<evidence type="ECO:0000259" key="9">
    <source>
        <dbReference type="PROSITE" id="PS50850"/>
    </source>
</evidence>
<evidence type="ECO:0000256" key="5">
    <source>
        <dbReference type="ARBA" id="ARBA00022692"/>
    </source>
</evidence>
<gene>
    <name evidence="10" type="ORF">P5673_031935</name>
</gene>
<evidence type="ECO:0000256" key="6">
    <source>
        <dbReference type="ARBA" id="ARBA00022989"/>
    </source>
</evidence>
<feature type="transmembrane region" description="Helical" evidence="8">
    <location>
        <begin position="77"/>
        <end position="95"/>
    </location>
</feature>
<dbReference type="GO" id="GO:0022857">
    <property type="term" value="F:transmembrane transporter activity"/>
    <property type="evidence" value="ECO:0007669"/>
    <property type="project" value="InterPro"/>
</dbReference>
<sequence>MDGMNSRQIFCLSLVWLSYSSTYLLRKPLGVVKADLASKYSLSKTELGFLDTALLLPYAFMQIILSSIGDKYGSRRALAGCLLGSALSMVTFGFWNNQSVLAMLLFLNGTAQSTAWPNCVKSLTNWFSDQRRTAVFGLFGTSSFVGGILGTALTVQLQSVYAPDLKFVFLIPSLIVGGVGILVYLSLHSPKELGIMAVTEPSKSYSGSSGNESSQNQLTYQHLWGLSMIPELCWASCCVKLVRYCMYMWLPMYLYQALNYTKYQSGYLSTVFEVGGVLGTTMLGFIFNRFLQGKVIYGVTVILFSGTVFMALFQYTGHWGISANAIFMFLAGACNCGVDPYLTGSIPAEIGEHENAQAATSGLVNGFGGLGPIVEGPLVGWIADKYGWTAPFYLMVATSLIGFLMMLKASRMDQLIKEAELRRTLPLGKA</sequence>
<feature type="transmembrane region" description="Helical" evidence="8">
    <location>
        <begin position="167"/>
        <end position="187"/>
    </location>
</feature>
<dbReference type="SUPFAM" id="SSF103473">
    <property type="entry name" value="MFS general substrate transporter"/>
    <property type="match status" value="1"/>
</dbReference>
<dbReference type="GO" id="GO:0016020">
    <property type="term" value="C:membrane"/>
    <property type="evidence" value="ECO:0007669"/>
    <property type="project" value="UniProtKB-SubCell"/>
</dbReference>
<keyword evidence="3" id="KW-0813">Transport</keyword>
<evidence type="ECO:0000313" key="11">
    <source>
        <dbReference type="Proteomes" id="UP001249851"/>
    </source>
</evidence>
<dbReference type="InterPro" id="IPR036259">
    <property type="entry name" value="MFS_trans_sf"/>
</dbReference>
<feature type="domain" description="Major facilitator superfamily (MFS) profile" evidence="9">
    <location>
        <begin position="1"/>
        <end position="414"/>
    </location>
</feature>
<evidence type="ECO:0000256" key="3">
    <source>
        <dbReference type="ARBA" id="ARBA00022448"/>
    </source>
</evidence>
<name>A0AAD9PS45_ACRCE</name>
<comment type="similarity">
    <text evidence="2">Belongs to the major facilitator superfamily. Organophosphate:Pi antiporter (OPA) (TC 2.A.1.4) family.</text>
</comment>
<keyword evidence="11" id="KW-1185">Reference proteome</keyword>
<organism evidence="10 11">
    <name type="scientific">Acropora cervicornis</name>
    <name type="common">Staghorn coral</name>
    <dbReference type="NCBI Taxonomy" id="6130"/>
    <lineage>
        <taxon>Eukaryota</taxon>
        <taxon>Metazoa</taxon>
        <taxon>Cnidaria</taxon>
        <taxon>Anthozoa</taxon>
        <taxon>Hexacorallia</taxon>
        <taxon>Scleractinia</taxon>
        <taxon>Astrocoeniina</taxon>
        <taxon>Acroporidae</taxon>
        <taxon>Acropora</taxon>
    </lineage>
</organism>
<dbReference type="PANTHER" id="PTHR43184:SF30">
    <property type="entry name" value="MFS DOMAIN-CONTAINING PROTEIN"/>
    <property type="match status" value="1"/>
</dbReference>
<evidence type="ECO:0000256" key="4">
    <source>
        <dbReference type="ARBA" id="ARBA00022597"/>
    </source>
</evidence>
<keyword evidence="4" id="KW-0762">Sugar transport</keyword>
<keyword evidence="5 8" id="KW-0812">Transmembrane</keyword>
<feature type="transmembrane region" description="Helical" evidence="8">
    <location>
        <begin position="46"/>
        <end position="65"/>
    </location>
</feature>
<dbReference type="AlphaFoldDB" id="A0AAD9PS45"/>
<dbReference type="InterPro" id="IPR011701">
    <property type="entry name" value="MFS"/>
</dbReference>
<feature type="transmembrane region" description="Helical" evidence="8">
    <location>
        <begin position="132"/>
        <end position="155"/>
    </location>
</feature>
<feature type="transmembrane region" description="Helical" evidence="8">
    <location>
        <begin position="267"/>
        <end position="288"/>
    </location>
</feature>
<proteinExistence type="inferred from homology"/>
<evidence type="ECO:0000256" key="2">
    <source>
        <dbReference type="ARBA" id="ARBA00009598"/>
    </source>
</evidence>